<proteinExistence type="predicted"/>
<reference evidence="1" key="1">
    <citation type="journal article" date="2021" name="Front. Microbiol.">
        <title>Comprehensive Comparative Genomics and Phenotyping of Methylobacterium Species.</title>
        <authorList>
            <person name="Alessa O."/>
            <person name="Ogura Y."/>
            <person name="Fujitani Y."/>
            <person name="Takami H."/>
            <person name="Hayashi T."/>
            <person name="Sahin N."/>
            <person name="Tani A."/>
        </authorList>
    </citation>
    <scope>NUCLEOTIDE SEQUENCE</scope>
    <source>
        <strain evidence="1">NBRC 15689</strain>
    </source>
</reference>
<name>A0ABQ4T354_METOR</name>
<comment type="caution">
    <text evidence="1">The sequence shown here is derived from an EMBL/GenBank/DDBJ whole genome shotgun (WGS) entry which is preliminary data.</text>
</comment>
<dbReference type="EMBL" id="BPQV01000002">
    <property type="protein sequence ID" value="GJE26067.1"/>
    <property type="molecule type" value="Genomic_DNA"/>
</dbReference>
<gene>
    <name evidence="1" type="ORF">LKMONMHP_0913</name>
</gene>
<accession>A0ABQ4T354</accession>
<reference evidence="1" key="2">
    <citation type="submission" date="2021-08" db="EMBL/GenBank/DDBJ databases">
        <authorList>
            <person name="Tani A."/>
            <person name="Ola A."/>
            <person name="Ogura Y."/>
            <person name="Katsura K."/>
            <person name="Hayashi T."/>
        </authorList>
    </citation>
    <scope>NUCLEOTIDE SEQUENCE</scope>
    <source>
        <strain evidence="1">NBRC 15689</strain>
    </source>
</reference>
<evidence type="ECO:0000313" key="1">
    <source>
        <dbReference type="EMBL" id="GJE26067.1"/>
    </source>
</evidence>
<organism evidence="1 2">
    <name type="scientific">Methylobacterium organophilum</name>
    <dbReference type="NCBI Taxonomy" id="410"/>
    <lineage>
        <taxon>Bacteria</taxon>
        <taxon>Pseudomonadati</taxon>
        <taxon>Pseudomonadota</taxon>
        <taxon>Alphaproteobacteria</taxon>
        <taxon>Hyphomicrobiales</taxon>
        <taxon>Methylobacteriaceae</taxon>
        <taxon>Methylobacterium</taxon>
    </lineage>
</organism>
<protein>
    <submittedName>
        <fullName evidence="1">Uncharacterized protein</fullName>
    </submittedName>
</protein>
<evidence type="ECO:0000313" key="2">
    <source>
        <dbReference type="Proteomes" id="UP001055156"/>
    </source>
</evidence>
<sequence length="148" mass="15254">MTQMRASQGRGRGAGGIAGLLAAGLLLAAATQAEAGCLRRIVNTSNAVALVSRDGGPAVLIPPHRAQTIRYMHPGRIAVALHCGPIDTPPVFKASYATMALIDRCYIDIDGGGTQPLTLNNPRQGDLIVGPLVEGCPAGSRAVVSARY</sequence>
<keyword evidence="2" id="KW-1185">Reference proteome</keyword>
<dbReference type="Proteomes" id="UP001055156">
    <property type="component" value="Unassembled WGS sequence"/>
</dbReference>